<dbReference type="Proteomes" id="UP001156140">
    <property type="component" value="Unassembled WGS sequence"/>
</dbReference>
<name>A0AA41QJQ3_9HYPH</name>
<evidence type="ECO:0000256" key="1">
    <source>
        <dbReference type="PROSITE-ProRule" id="PRU00169"/>
    </source>
</evidence>
<proteinExistence type="predicted"/>
<gene>
    <name evidence="3" type="ORF">ML536_05085</name>
</gene>
<keyword evidence="4" id="KW-1185">Reference proteome</keyword>
<accession>A0AA41QJQ3</accession>
<dbReference type="SUPFAM" id="SSF52172">
    <property type="entry name" value="CheY-like"/>
    <property type="match status" value="1"/>
</dbReference>
<keyword evidence="1" id="KW-0597">Phosphoprotein</keyword>
<reference evidence="3" key="1">
    <citation type="submission" date="2022-03" db="EMBL/GenBank/DDBJ databases">
        <title>The complete genome sequence of a Methyloterrigena soli.</title>
        <authorList>
            <person name="Zi Z."/>
        </authorList>
    </citation>
    <scope>NUCLEOTIDE SEQUENCE</scope>
    <source>
        <strain evidence="3">M48</strain>
    </source>
</reference>
<evidence type="ECO:0000259" key="2">
    <source>
        <dbReference type="PROSITE" id="PS50110"/>
    </source>
</evidence>
<organism evidence="3 4">
    <name type="scientific">Paradevosia shaoguanensis</name>
    <dbReference type="NCBI Taxonomy" id="1335043"/>
    <lineage>
        <taxon>Bacteria</taxon>
        <taxon>Pseudomonadati</taxon>
        <taxon>Pseudomonadota</taxon>
        <taxon>Alphaproteobacteria</taxon>
        <taxon>Hyphomicrobiales</taxon>
        <taxon>Devosiaceae</taxon>
        <taxon>Paradevosia</taxon>
    </lineage>
</organism>
<dbReference type="AlphaFoldDB" id="A0AA41QJQ3"/>
<evidence type="ECO:0000313" key="3">
    <source>
        <dbReference type="EMBL" id="MCI0126195.1"/>
    </source>
</evidence>
<dbReference type="Gene3D" id="3.40.50.2300">
    <property type="match status" value="1"/>
</dbReference>
<feature type="modified residue" description="4-aspartylphosphate" evidence="1">
    <location>
        <position position="25"/>
    </location>
</feature>
<feature type="domain" description="Response regulatory" evidence="2">
    <location>
        <begin position="1"/>
        <end position="94"/>
    </location>
</feature>
<dbReference type="PROSITE" id="PS50110">
    <property type="entry name" value="RESPONSE_REGULATORY"/>
    <property type="match status" value="1"/>
</dbReference>
<evidence type="ECO:0000313" key="4">
    <source>
        <dbReference type="Proteomes" id="UP001156140"/>
    </source>
</evidence>
<protein>
    <submittedName>
        <fullName evidence="3">Response regulator</fullName>
    </submittedName>
</protein>
<dbReference type="InterPro" id="IPR001789">
    <property type="entry name" value="Sig_transdc_resp-reg_receiver"/>
</dbReference>
<dbReference type="GO" id="GO:0000160">
    <property type="term" value="P:phosphorelay signal transduction system"/>
    <property type="evidence" value="ECO:0007669"/>
    <property type="project" value="InterPro"/>
</dbReference>
<comment type="caution">
    <text evidence="3">The sequence shown here is derived from an EMBL/GenBank/DDBJ whole genome shotgun (WGS) entry which is preliminary data.</text>
</comment>
<dbReference type="EMBL" id="JALAZD010000001">
    <property type="protein sequence ID" value="MCI0126195.1"/>
    <property type="molecule type" value="Genomic_DNA"/>
</dbReference>
<dbReference type="InterPro" id="IPR011006">
    <property type="entry name" value="CheY-like_superfamily"/>
</dbReference>
<sequence>MRLFESRAALTTYMRLAPVDVVVADFDCDDAPADQLAAALRQDEHLHRRDFSIIALTRTVTDTTRNAAVSAGIDEVIVKPMSPRYLLERVLARTRRQDHPVRSAAYHGPERRHRLTLPPAGIYARKSDNVIPLFGRPRQHELH</sequence>